<reference evidence="1" key="1">
    <citation type="journal article" date="2021" name="Nat. Commun.">
        <title>Genetic determinants of endophytism in the Arabidopsis root mycobiome.</title>
        <authorList>
            <person name="Mesny F."/>
            <person name="Miyauchi S."/>
            <person name="Thiergart T."/>
            <person name="Pickel B."/>
            <person name="Atanasova L."/>
            <person name="Karlsson M."/>
            <person name="Huettel B."/>
            <person name="Barry K.W."/>
            <person name="Haridas S."/>
            <person name="Chen C."/>
            <person name="Bauer D."/>
            <person name="Andreopoulos W."/>
            <person name="Pangilinan J."/>
            <person name="LaButti K."/>
            <person name="Riley R."/>
            <person name="Lipzen A."/>
            <person name="Clum A."/>
            <person name="Drula E."/>
            <person name="Henrissat B."/>
            <person name="Kohler A."/>
            <person name="Grigoriev I.V."/>
            <person name="Martin F.M."/>
            <person name="Hacquard S."/>
        </authorList>
    </citation>
    <scope>NUCLEOTIDE SEQUENCE</scope>
    <source>
        <strain evidence="1">MPI-CAGE-AT-0147</strain>
    </source>
</reference>
<keyword evidence="2" id="KW-1185">Reference proteome</keyword>
<comment type="caution">
    <text evidence="1">The sequence shown here is derived from an EMBL/GenBank/DDBJ whole genome shotgun (WGS) entry which is preliminary data.</text>
</comment>
<organism evidence="1 2">
    <name type="scientific">Dactylonectria macrodidyma</name>
    <dbReference type="NCBI Taxonomy" id="307937"/>
    <lineage>
        <taxon>Eukaryota</taxon>
        <taxon>Fungi</taxon>
        <taxon>Dikarya</taxon>
        <taxon>Ascomycota</taxon>
        <taxon>Pezizomycotina</taxon>
        <taxon>Sordariomycetes</taxon>
        <taxon>Hypocreomycetidae</taxon>
        <taxon>Hypocreales</taxon>
        <taxon>Nectriaceae</taxon>
        <taxon>Dactylonectria</taxon>
    </lineage>
</organism>
<dbReference type="Proteomes" id="UP000738349">
    <property type="component" value="Unassembled WGS sequence"/>
</dbReference>
<dbReference type="EMBL" id="JAGMUV010000011">
    <property type="protein sequence ID" value="KAH7141059.1"/>
    <property type="molecule type" value="Genomic_DNA"/>
</dbReference>
<sequence>MSPIRIRGSGPDGAEAPVDESPNAYIIIRMMQHLGHAEQEDLNSKGVKLLSLIDAQTYLCKYGQPDLGPIRQLPYVDAAVAYQSHVRIHHGLRAESRIEEVPLAVSANLGGESVNTVPDGDEHDKVIISLHDQHSELGEDLVARLAKAGLINPDETEVNGRRLETTVQKGSIQQIAGEDSVRSIEAYRDD</sequence>
<evidence type="ECO:0000313" key="2">
    <source>
        <dbReference type="Proteomes" id="UP000738349"/>
    </source>
</evidence>
<name>A0A9P9EPY5_9HYPO</name>
<evidence type="ECO:0000313" key="1">
    <source>
        <dbReference type="EMBL" id="KAH7141059.1"/>
    </source>
</evidence>
<accession>A0A9P9EPY5</accession>
<dbReference type="AlphaFoldDB" id="A0A9P9EPY5"/>
<protein>
    <submittedName>
        <fullName evidence="1">Uncharacterized protein</fullName>
    </submittedName>
</protein>
<proteinExistence type="predicted"/>
<gene>
    <name evidence="1" type="ORF">EDB81DRAFT_858108</name>
</gene>